<dbReference type="OrthoDB" id="7998240at2"/>
<comment type="caution">
    <text evidence="1">The sequence shown here is derived from an EMBL/GenBank/DDBJ whole genome shotgun (WGS) entry which is preliminary data.</text>
</comment>
<proteinExistence type="predicted"/>
<dbReference type="AlphaFoldDB" id="A0A6L3SQV1"/>
<keyword evidence="2" id="KW-1185">Reference proteome</keyword>
<dbReference type="EMBL" id="VZZK01000067">
    <property type="protein sequence ID" value="KAB1070174.1"/>
    <property type="molecule type" value="Genomic_DNA"/>
</dbReference>
<evidence type="ECO:0000313" key="2">
    <source>
        <dbReference type="Proteomes" id="UP000474159"/>
    </source>
</evidence>
<organism evidence="1 2">
    <name type="scientific">Methylobacterium soli</name>
    <dbReference type="NCBI Taxonomy" id="553447"/>
    <lineage>
        <taxon>Bacteria</taxon>
        <taxon>Pseudomonadati</taxon>
        <taxon>Pseudomonadota</taxon>
        <taxon>Alphaproteobacteria</taxon>
        <taxon>Hyphomicrobiales</taxon>
        <taxon>Methylobacteriaceae</taxon>
        <taxon>Methylobacterium</taxon>
    </lineage>
</organism>
<evidence type="ECO:0000313" key="1">
    <source>
        <dbReference type="EMBL" id="KAB1070174.1"/>
    </source>
</evidence>
<name>A0A6L3SQV1_9HYPH</name>
<sequence length="72" mass="7554">MVRVAIMIGTPKGSNLVGAQTEREAAAAAEAVLRRLDPLALPVPVSVQCDDPKAAVRLSNYLAAVQAELVRT</sequence>
<accession>A0A6L3SQV1</accession>
<reference evidence="1 2" key="1">
    <citation type="submission" date="2019-09" db="EMBL/GenBank/DDBJ databases">
        <title>YIM 48816 draft genome.</title>
        <authorList>
            <person name="Jiang L."/>
        </authorList>
    </citation>
    <scope>NUCLEOTIDE SEQUENCE [LARGE SCALE GENOMIC DNA]</scope>
    <source>
        <strain evidence="1 2">YIM 48816</strain>
    </source>
</reference>
<gene>
    <name evidence="1" type="ORF">F6X53_30365</name>
</gene>
<protein>
    <submittedName>
        <fullName evidence="1">Uncharacterized protein</fullName>
    </submittedName>
</protein>
<dbReference type="Proteomes" id="UP000474159">
    <property type="component" value="Unassembled WGS sequence"/>
</dbReference>